<evidence type="ECO:0000313" key="4">
    <source>
        <dbReference type="RefSeq" id="XP_026137159.1"/>
    </source>
</evidence>
<organism evidence="3 4">
    <name type="scientific">Carassius auratus</name>
    <name type="common">Goldfish</name>
    <dbReference type="NCBI Taxonomy" id="7957"/>
    <lineage>
        <taxon>Eukaryota</taxon>
        <taxon>Metazoa</taxon>
        <taxon>Chordata</taxon>
        <taxon>Craniata</taxon>
        <taxon>Vertebrata</taxon>
        <taxon>Euteleostomi</taxon>
        <taxon>Actinopterygii</taxon>
        <taxon>Neopterygii</taxon>
        <taxon>Teleostei</taxon>
        <taxon>Ostariophysi</taxon>
        <taxon>Cypriniformes</taxon>
        <taxon>Cyprinidae</taxon>
        <taxon>Cyprininae</taxon>
        <taxon>Carassius</taxon>
    </lineage>
</organism>
<dbReference type="GeneID" id="113114442"/>
<keyword evidence="2" id="KW-0812">Transmembrane</keyword>
<proteinExistence type="predicted"/>
<keyword evidence="3" id="KW-1185">Reference proteome</keyword>
<name>A0A6P6QUK4_CARAU</name>
<dbReference type="AlphaFoldDB" id="A0A6P6QUK4"/>
<keyword evidence="2" id="KW-1133">Transmembrane helix</keyword>
<evidence type="ECO:0000313" key="3">
    <source>
        <dbReference type="Proteomes" id="UP000515129"/>
    </source>
</evidence>
<evidence type="ECO:0000256" key="1">
    <source>
        <dbReference type="SAM" id="MobiDB-lite"/>
    </source>
</evidence>
<accession>A0A6P6QUK4</accession>
<evidence type="ECO:0000256" key="2">
    <source>
        <dbReference type="SAM" id="Phobius"/>
    </source>
</evidence>
<feature type="region of interest" description="Disordered" evidence="1">
    <location>
        <begin position="226"/>
        <end position="246"/>
    </location>
</feature>
<dbReference type="RefSeq" id="XP_026137159.1">
    <property type="nucleotide sequence ID" value="XM_026281374.1"/>
</dbReference>
<feature type="transmembrane region" description="Helical" evidence="2">
    <location>
        <begin position="68"/>
        <end position="86"/>
    </location>
</feature>
<reference evidence="4" key="1">
    <citation type="submission" date="2025-08" db="UniProtKB">
        <authorList>
            <consortium name="RefSeq"/>
        </authorList>
    </citation>
    <scope>IDENTIFICATION</scope>
    <source>
        <strain evidence="4">Wakin</strain>
        <tissue evidence="4">Muscle</tissue>
    </source>
</reference>
<protein>
    <submittedName>
        <fullName evidence="4">Uncharacterized protein LOC113114442</fullName>
    </submittedName>
</protein>
<feature type="transmembrane region" description="Helical" evidence="2">
    <location>
        <begin position="92"/>
        <end position="114"/>
    </location>
</feature>
<dbReference type="Proteomes" id="UP000515129">
    <property type="component" value="Chromosome 14"/>
</dbReference>
<gene>
    <name evidence="4" type="primary">LOC113114442</name>
</gene>
<dbReference type="OrthoDB" id="8905283at2759"/>
<sequence>MASPRGHHRRGSMEEPVNMSSSVIHLKEELTRLQNDIFPECNKHIEKISDLINEFDNGYRIAIYALKGAKITGGTAMVLLALSFFVTDEAVFEWFSAAGTAMAVVSALSVAFGLNRKTQQEKILKRPIKDEIKGYLDTINNTIDMLEKICQRTEEILRDPSLLDHRTQALSEHFTYCFEKRLFREHDSIKMGDRLSKIVHLSGKLSEMIANISSVPDILKEIIEDDKRQHDKHAKPTREQINKREFKEKAEKFINDMQKGISELKNGVKEINQTADRISDRLS</sequence>
<dbReference type="KEGG" id="caua:113114442"/>
<keyword evidence="2" id="KW-0472">Membrane</keyword>